<name>A0A8S9GD59_BRACR</name>
<evidence type="ECO:0000313" key="4">
    <source>
        <dbReference type="Proteomes" id="UP000712281"/>
    </source>
</evidence>
<evidence type="ECO:0000313" key="3">
    <source>
        <dbReference type="EMBL" id="KAF2586620.1"/>
    </source>
</evidence>
<feature type="compositionally biased region" description="Basic residues" evidence="1">
    <location>
        <begin position="31"/>
        <end position="42"/>
    </location>
</feature>
<organism evidence="2 4">
    <name type="scientific">Brassica cretica</name>
    <name type="common">Mustard</name>
    <dbReference type="NCBI Taxonomy" id="69181"/>
    <lineage>
        <taxon>Eukaryota</taxon>
        <taxon>Viridiplantae</taxon>
        <taxon>Streptophyta</taxon>
        <taxon>Embryophyta</taxon>
        <taxon>Tracheophyta</taxon>
        <taxon>Spermatophyta</taxon>
        <taxon>Magnoliopsida</taxon>
        <taxon>eudicotyledons</taxon>
        <taxon>Gunneridae</taxon>
        <taxon>Pentapetalae</taxon>
        <taxon>rosids</taxon>
        <taxon>malvids</taxon>
        <taxon>Brassicales</taxon>
        <taxon>Brassicaceae</taxon>
        <taxon>Brassiceae</taxon>
        <taxon>Brassica</taxon>
    </lineage>
</organism>
<dbReference type="AlphaFoldDB" id="A0A8S9GD59"/>
<feature type="region of interest" description="Disordered" evidence="1">
    <location>
        <begin position="16"/>
        <end position="77"/>
    </location>
</feature>
<sequence>MQSRFTLEEIQRVSLPRRRRASYHSGAGLGRLHRFSQPRRQRAMQSTLVHAEVRSVETETRSLSESSHSKEEKPELVDGVEDWEKPYDFSKTDKIHQKQVPSSVVYRDTMVKKRLSAENHGSAALRGTNPEERLYAPWIYAADIPPGGKSNAGGLERRRGKATMIHETVSTSTGFQGREALTRLPIRFAVTKIQNLETRRRRQRF</sequence>
<evidence type="ECO:0000256" key="1">
    <source>
        <dbReference type="SAM" id="MobiDB-lite"/>
    </source>
</evidence>
<dbReference type="Proteomes" id="UP000712281">
    <property type="component" value="Unassembled WGS sequence"/>
</dbReference>
<dbReference type="EMBL" id="QGKY02000246">
    <property type="protein sequence ID" value="KAF2586620.1"/>
    <property type="molecule type" value="Genomic_DNA"/>
</dbReference>
<comment type="caution">
    <text evidence="2">The sequence shown here is derived from an EMBL/GenBank/DDBJ whole genome shotgun (WGS) entry which is preliminary data.</text>
</comment>
<accession>A0A8S9GD59</accession>
<protein>
    <submittedName>
        <fullName evidence="2">Uncharacterized protein</fullName>
    </submittedName>
</protein>
<evidence type="ECO:0000313" key="2">
    <source>
        <dbReference type="EMBL" id="KAF2543710.1"/>
    </source>
</evidence>
<gene>
    <name evidence="2" type="ORF">F2Q68_00029107</name>
    <name evidence="3" type="ORF">F2Q70_00034149</name>
</gene>
<reference evidence="2" key="1">
    <citation type="submission" date="2019-12" db="EMBL/GenBank/DDBJ databases">
        <title>Genome sequencing and annotation of Brassica cretica.</title>
        <authorList>
            <person name="Studholme D.J."/>
            <person name="Sarris P.F."/>
        </authorList>
    </citation>
    <scope>NUCLEOTIDE SEQUENCE</scope>
    <source>
        <strain evidence="2">PFS-001/15</strain>
        <strain evidence="3">PFS-102/07</strain>
        <tissue evidence="2">Leaf</tissue>
    </source>
</reference>
<feature type="compositionally biased region" description="Basic and acidic residues" evidence="1">
    <location>
        <begin position="51"/>
        <end position="77"/>
    </location>
</feature>
<proteinExistence type="predicted"/>
<dbReference type="EMBL" id="QGKW02002005">
    <property type="protein sequence ID" value="KAF2543710.1"/>
    <property type="molecule type" value="Genomic_DNA"/>
</dbReference>